<evidence type="ECO:0000256" key="1">
    <source>
        <dbReference type="SAM" id="Phobius"/>
    </source>
</evidence>
<dbReference type="EMBL" id="JAVDWA010000010">
    <property type="protein sequence ID" value="MDR7074718.1"/>
    <property type="molecule type" value="Genomic_DNA"/>
</dbReference>
<keyword evidence="1" id="KW-0812">Transmembrane</keyword>
<organism evidence="2 3">
    <name type="scientific">Fictibacillus barbaricus</name>
    <dbReference type="NCBI Taxonomy" id="182136"/>
    <lineage>
        <taxon>Bacteria</taxon>
        <taxon>Bacillati</taxon>
        <taxon>Bacillota</taxon>
        <taxon>Bacilli</taxon>
        <taxon>Bacillales</taxon>
        <taxon>Fictibacillaceae</taxon>
        <taxon>Fictibacillus</taxon>
    </lineage>
</organism>
<reference evidence="2 3" key="1">
    <citation type="submission" date="2023-07" db="EMBL/GenBank/DDBJ databases">
        <title>Sorghum-associated microbial communities from plants grown in Nebraska, USA.</title>
        <authorList>
            <person name="Schachtman D."/>
        </authorList>
    </citation>
    <scope>NUCLEOTIDE SEQUENCE [LARGE SCALE GENOMIC DNA]</scope>
    <source>
        <strain evidence="2 3">BE211</strain>
    </source>
</reference>
<dbReference type="Proteomes" id="UP001258181">
    <property type="component" value="Unassembled WGS sequence"/>
</dbReference>
<sequence>MDRRWIVTTCIVLITICLTSIFFLIIDIVHYFNVIEIMMIKIQHAIKIIFILILILFFSLLILSKNI</sequence>
<accession>A0ABU1U5I1</accession>
<keyword evidence="1" id="KW-0472">Membrane</keyword>
<keyword evidence="3" id="KW-1185">Reference proteome</keyword>
<comment type="caution">
    <text evidence="2">The sequence shown here is derived from an EMBL/GenBank/DDBJ whole genome shotgun (WGS) entry which is preliminary data.</text>
</comment>
<feature type="transmembrane region" description="Helical" evidence="1">
    <location>
        <begin position="6"/>
        <end position="32"/>
    </location>
</feature>
<name>A0ABU1U5I1_9BACL</name>
<keyword evidence="1" id="KW-1133">Transmembrane helix</keyword>
<proteinExistence type="predicted"/>
<gene>
    <name evidence="2" type="ORF">J2X07_003715</name>
</gene>
<feature type="transmembrane region" description="Helical" evidence="1">
    <location>
        <begin position="44"/>
        <end position="63"/>
    </location>
</feature>
<evidence type="ECO:0000313" key="3">
    <source>
        <dbReference type="Proteomes" id="UP001258181"/>
    </source>
</evidence>
<evidence type="ECO:0000313" key="2">
    <source>
        <dbReference type="EMBL" id="MDR7074718.1"/>
    </source>
</evidence>
<protein>
    <submittedName>
        <fullName evidence="2">Preprotein translocase subunit SecE</fullName>
    </submittedName>
</protein>